<sequence length="121" mass="14072">MPEFAGDKAPSVSWLKDDKHMGLRLRHFKTVTAVEWHRKGDYFSTVMPTGESSTRILSRRQNPIFIMLAKKTERLMTVQNESTIFHGKIHFSSKSHDFIRSYQTKISNFIYLISSNVSYVT</sequence>
<dbReference type="InterPro" id="IPR015943">
    <property type="entry name" value="WD40/YVTN_repeat-like_dom_sf"/>
</dbReference>
<dbReference type="GO" id="GO:0000463">
    <property type="term" value="P:maturation of LSU-rRNA from tricistronic rRNA transcript (SSU-rRNA, 5.8S rRNA, LSU-rRNA)"/>
    <property type="evidence" value="ECO:0007669"/>
    <property type="project" value="TreeGrafter"/>
</dbReference>
<dbReference type="EMBL" id="AP015036">
    <property type="protein sequence ID" value="BAT82680.1"/>
    <property type="molecule type" value="Genomic_DNA"/>
</dbReference>
<dbReference type="Proteomes" id="UP000291084">
    <property type="component" value="Chromosome 3"/>
</dbReference>
<dbReference type="GO" id="GO:0030687">
    <property type="term" value="C:preribosome, large subunit precursor"/>
    <property type="evidence" value="ECO:0007669"/>
    <property type="project" value="TreeGrafter"/>
</dbReference>
<dbReference type="PANTHER" id="PTHR17605">
    <property type="entry name" value="RIBOSOME BIOGENESIS PROTEIN BOP1 BLOCK OF PROLIFERATION 1 PROTEIN"/>
    <property type="match status" value="1"/>
</dbReference>
<dbReference type="GO" id="GO:0070545">
    <property type="term" value="C:PeBoW complex"/>
    <property type="evidence" value="ECO:0007669"/>
    <property type="project" value="TreeGrafter"/>
</dbReference>
<reference evidence="1 2" key="1">
    <citation type="journal article" date="2015" name="Sci. Rep.">
        <title>The power of single molecule real-time sequencing technology in the de novo assembly of a eukaryotic genome.</title>
        <authorList>
            <person name="Sakai H."/>
            <person name="Naito K."/>
            <person name="Ogiso-Tanaka E."/>
            <person name="Takahashi Y."/>
            <person name="Iseki K."/>
            <person name="Muto C."/>
            <person name="Satou K."/>
            <person name="Teruya K."/>
            <person name="Shiroma A."/>
            <person name="Shimoji M."/>
            <person name="Hirano T."/>
            <person name="Itoh T."/>
            <person name="Kaga A."/>
            <person name="Tomooka N."/>
        </authorList>
    </citation>
    <scope>NUCLEOTIDE SEQUENCE [LARGE SCALE GENOMIC DNA]</scope>
    <source>
        <strain evidence="2">cv. Shumari</strain>
    </source>
</reference>
<organism evidence="1 2">
    <name type="scientific">Vigna angularis var. angularis</name>
    <dbReference type="NCBI Taxonomy" id="157739"/>
    <lineage>
        <taxon>Eukaryota</taxon>
        <taxon>Viridiplantae</taxon>
        <taxon>Streptophyta</taxon>
        <taxon>Embryophyta</taxon>
        <taxon>Tracheophyta</taxon>
        <taxon>Spermatophyta</taxon>
        <taxon>Magnoliopsida</taxon>
        <taxon>eudicotyledons</taxon>
        <taxon>Gunneridae</taxon>
        <taxon>Pentapetalae</taxon>
        <taxon>rosids</taxon>
        <taxon>fabids</taxon>
        <taxon>Fabales</taxon>
        <taxon>Fabaceae</taxon>
        <taxon>Papilionoideae</taxon>
        <taxon>50 kb inversion clade</taxon>
        <taxon>NPAAA clade</taxon>
        <taxon>indigoferoid/millettioid clade</taxon>
        <taxon>Phaseoleae</taxon>
        <taxon>Vigna</taxon>
    </lineage>
</organism>
<name>A0A0S3RQ57_PHAAN</name>
<accession>A0A0S3RQ57</accession>
<dbReference type="PANTHER" id="PTHR17605:SF0">
    <property type="entry name" value="RIBOSOME BIOGENESIS PROTEIN BOP1"/>
    <property type="match status" value="1"/>
</dbReference>
<gene>
    <name evidence="1" type="primary">Vigan.03G273000</name>
    <name evidence="1" type="ORF">VIGAN_03273000</name>
</gene>
<dbReference type="GO" id="GO:0043021">
    <property type="term" value="F:ribonucleoprotein complex binding"/>
    <property type="evidence" value="ECO:0007669"/>
    <property type="project" value="TreeGrafter"/>
</dbReference>
<dbReference type="AlphaFoldDB" id="A0A0S3RQ57"/>
<evidence type="ECO:0000313" key="1">
    <source>
        <dbReference type="EMBL" id="BAT82680.1"/>
    </source>
</evidence>
<evidence type="ECO:0000313" key="2">
    <source>
        <dbReference type="Proteomes" id="UP000291084"/>
    </source>
</evidence>
<keyword evidence="2" id="KW-1185">Reference proteome</keyword>
<dbReference type="InterPro" id="IPR028598">
    <property type="entry name" value="BOP1/Erb1"/>
</dbReference>
<proteinExistence type="predicted"/>
<dbReference type="Gene3D" id="2.130.10.10">
    <property type="entry name" value="YVTN repeat-like/Quinoprotein amine dehydrogenase"/>
    <property type="match status" value="1"/>
</dbReference>
<protein>
    <submittedName>
        <fullName evidence="1">Uncharacterized protein</fullName>
    </submittedName>
</protein>